<dbReference type="GO" id="GO:0009691">
    <property type="term" value="P:cytokinin biosynthetic process"/>
    <property type="evidence" value="ECO:0007669"/>
    <property type="project" value="InterPro"/>
</dbReference>
<name>A0A9W9JM68_9EURO</name>
<reference evidence="1" key="1">
    <citation type="submission" date="2022-11" db="EMBL/GenBank/DDBJ databases">
        <authorList>
            <person name="Petersen C."/>
        </authorList>
    </citation>
    <scope>NUCLEOTIDE SEQUENCE</scope>
    <source>
        <strain evidence="1">IBT 16849</strain>
    </source>
</reference>
<organism evidence="1 2">
    <name type="scientific">Penicillium cf. griseofulvum</name>
    <dbReference type="NCBI Taxonomy" id="2972120"/>
    <lineage>
        <taxon>Eukaryota</taxon>
        <taxon>Fungi</taxon>
        <taxon>Dikarya</taxon>
        <taxon>Ascomycota</taxon>
        <taxon>Pezizomycotina</taxon>
        <taxon>Eurotiomycetes</taxon>
        <taxon>Eurotiomycetidae</taxon>
        <taxon>Eurotiales</taxon>
        <taxon>Aspergillaceae</taxon>
        <taxon>Penicillium</taxon>
    </lineage>
</organism>
<dbReference type="InterPro" id="IPR005269">
    <property type="entry name" value="LOG"/>
</dbReference>
<gene>
    <name evidence="1" type="ORF">N7472_004643</name>
</gene>
<evidence type="ECO:0008006" key="3">
    <source>
        <dbReference type="Google" id="ProtNLM"/>
    </source>
</evidence>
<dbReference type="GO" id="GO:0005829">
    <property type="term" value="C:cytosol"/>
    <property type="evidence" value="ECO:0007669"/>
    <property type="project" value="TreeGrafter"/>
</dbReference>
<dbReference type="Gene3D" id="3.40.50.450">
    <property type="match status" value="1"/>
</dbReference>
<reference evidence="1" key="2">
    <citation type="journal article" date="2023" name="IMA Fungus">
        <title>Comparative genomic study of the Penicillium genus elucidates a diverse pangenome and 15 lateral gene transfer events.</title>
        <authorList>
            <person name="Petersen C."/>
            <person name="Sorensen T."/>
            <person name="Nielsen M.R."/>
            <person name="Sondergaard T.E."/>
            <person name="Sorensen J.L."/>
            <person name="Fitzpatrick D.A."/>
            <person name="Frisvad J.C."/>
            <person name="Nielsen K.L."/>
        </authorList>
    </citation>
    <scope>NUCLEOTIDE SEQUENCE</scope>
    <source>
        <strain evidence="1">IBT 16849</strain>
    </source>
</reference>
<protein>
    <recommendedName>
        <fullName evidence="3">Cytokinin riboside 5'-monophosphate phosphoribohydrolase LOG</fullName>
    </recommendedName>
</protein>
<evidence type="ECO:0000313" key="2">
    <source>
        <dbReference type="Proteomes" id="UP001150879"/>
    </source>
</evidence>
<comment type="caution">
    <text evidence="1">The sequence shown here is derived from an EMBL/GenBank/DDBJ whole genome shotgun (WGS) entry which is preliminary data.</text>
</comment>
<dbReference type="Pfam" id="PF03641">
    <property type="entry name" value="Lysine_decarbox"/>
    <property type="match status" value="1"/>
</dbReference>
<dbReference type="SUPFAM" id="SSF102405">
    <property type="entry name" value="MCP/YpsA-like"/>
    <property type="match status" value="1"/>
</dbReference>
<dbReference type="Proteomes" id="UP001150879">
    <property type="component" value="Unassembled WGS sequence"/>
</dbReference>
<dbReference type="PANTHER" id="PTHR31223:SF70">
    <property type="entry name" value="LOG FAMILY PROTEIN YJL055W"/>
    <property type="match status" value="1"/>
</dbReference>
<dbReference type="NCBIfam" id="TIGR00730">
    <property type="entry name" value="Rossman fold protein, TIGR00730 family"/>
    <property type="match status" value="1"/>
</dbReference>
<dbReference type="InterPro" id="IPR031100">
    <property type="entry name" value="LOG_fam"/>
</dbReference>
<sequence length="226" mass="24942">MEKLSHTTLLVWPLEYPVICVYCGSSPGNTPEHLNAARAFARALHQHHARLVYGGGTTGIMGELARELVKLSGAEAVLGLIPSALLAYERVNTGMDRDPLTYGHFEVVPDMHTRKMRMVQTVQRGGQGSGFVALSGGFGTIEEVMEAATWQQLGIHDRGVCLLNIDGFWDGLVVWIEGVVVGKGFLSYEHWRAIGVKNEARDVLDWLRGWKSEDKLGLDWGEQGKE</sequence>
<dbReference type="PANTHER" id="PTHR31223">
    <property type="entry name" value="LOG FAMILY PROTEIN YJL055W"/>
    <property type="match status" value="1"/>
</dbReference>
<dbReference type="EMBL" id="JAPQKP010000003">
    <property type="protein sequence ID" value="KAJ5199439.1"/>
    <property type="molecule type" value="Genomic_DNA"/>
</dbReference>
<dbReference type="AlphaFoldDB" id="A0A9W9JM68"/>
<proteinExistence type="predicted"/>
<accession>A0A9W9JM68</accession>
<dbReference type="GO" id="GO:0016799">
    <property type="term" value="F:hydrolase activity, hydrolyzing N-glycosyl compounds"/>
    <property type="evidence" value="ECO:0007669"/>
    <property type="project" value="TreeGrafter"/>
</dbReference>
<keyword evidence="2" id="KW-1185">Reference proteome</keyword>
<evidence type="ECO:0000313" key="1">
    <source>
        <dbReference type="EMBL" id="KAJ5199439.1"/>
    </source>
</evidence>